<keyword evidence="1" id="KW-1133">Transmembrane helix</keyword>
<feature type="transmembrane region" description="Helical" evidence="1">
    <location>
        <begin position="21"/>
        <end position="46"/>
    </location>
</feature>
<keyword evidence="1" id="KW-0812">Transmembrane</keyword>
<keyword evidence="1" id="KW-0472">Membrane</keyword>
<dbReference type="AlphaFoldDB" id="A0A7G6TT95"/>
<organism evidence="2 3">
    <name type="scientific">Tardiphaga robiniae</name>
    <dbReference type="NCBI Taxonomy" id="943830"/>
    <lineage>
        <taxon>Bacteria</taxon>
        <taxon>Pseudomonadati</taxon>
        <taxon>Pseudomonadota</taxon>
        <taxon>Alphaproteobacteria</taxon>
        <taxon>Hyphomicrobiales</taxon>
        <taxon>Nitrobacteraceae</taxon>
        <taxon>Tardiphaga</taxon>
    </lineage>
</organism>
<gene>
    <name evidence="2" type="ORF">HB776_00995</name>
</gene>
<accession>A0A7G6TT95</accession>
<dbReference type="Proteomes" id="UP000515291">
    <property type="component" value="Chromosome"/>
</dbReference>
<evidence type="ECO:0000313" key="3">
    <source>
        <dbReference type="Proteomes" id="UP000515291"/>
    </source>
</evidence>
<sequence>MSASEDELEQSYRRLYHRLMIRAGVICAVLMCAIVVGQTAAVPAIVKQIVSGFNDMHPSPGAEAPSLRVGRSCRLKNSWSMIGIAPFGPAAGIEDNGWRIKVESRGDVVAI</sequence>
<protein>
    <submittedName>
        <fullName evidence="2">Uncharacterized protein</fullName>
    </submittedName>
</protein>
<name>A0A7G6TT95_9BRAD</name>
<dbReference type="KEGG" id="trb:HB776_00995"/>
<dbReference type="EMBL" id="CP050292">
    <property type="protein sequence ID" value="QND69977.1"/>
    <property type="molecule type" value="Genomic_DNA"/>
</dbReference>
<evidence type="ECO:0000256" key="1">
    <source>
        <dbReference type="SAM" id="Phobius"/>
    </source>
</evidence>
<evidence type="ECO:0000313" key="2">
    <source>
        <dbReference type="EMBL" id="QND69977.1"/>
    </source>
</evidence>
<reference evidence="3" key="1">
    <citation type="journal article" date="2020" name="Mol. Plant Microbe">
        <title>Rhizobial microsymbionts of the narrowly endemic Oxytropis species growing in Kamchatka are characterized by significant genetic diversity and possess a set of genes that are associated with T3SS and T6SS secretion systems and can affect the development of symbiosis.</title>
        <authorList>
            <person name="Safronova V."/>
            <person name="Guro P."/>
            <person name="Sazanova A."/>
            <person name="Kuznetsova I."/>
            <person name="Belimov A."/>
            <person name="Yakubov V."/>
            <person name="Chirak E."/>
            <person name="Afonin A."/>
            <person name="Gogolev Y."/>
            <person name="Andronov E."/>
            <person name="Tikhonovich I."/>
        </authorList>
    </citation>
    <scope>NUCLEOTIDE SEQUENCE [LARGE SCALE GENOMIC DNA]</scope>
    <source>
        <strain evidence="3">581</strain>
    </source>
</reference>
<dbReference type="RefSeq" id="WP_184514395.1">
    <property type="nucleotide sequence ID" value="NZ_CP050292.1"/>
</dbReference>
<proteinExistence type="predicted"/>